<reference evidence="5" key="1">
    <citation type="submission" date="2021-06" db="EMBL/GenBank/DDBJ databases">
        <authorList>
            <person name="Kallberg Y."/>
            <person name="Tangrot J."/>
            <person name="Rosling A."/>
        </authorList>
    </citation>
    <scope>NUCLEOTIDE SEQUENCE</scope>
    <source>
        <strain evidence="5">IA702</strain>
    </source>
</reference>
<dbReference type="OrthoDB" id="247245at2759"/>
<evidence type="ECO:0000256" key="1">
    <source>
        <dbReference type="ARBA" id="ARBA00009018"/>
    </source>
</evidence>
<name>A0A9N9AYH0_9GLOM</name>
<comment type="caution">
    <text evidence="5">The sequence shown here is derived from an EMBL/GenBank/DDBJ whole genome shotgun (WGS) entry which is preliminary data.</text>
</comment>
<comment type="similarity">
    <text evidence="1">Belongs to the CoaE family.</text>
</comment>
<dbReference type="InterPro" id="IPR027417">
    <property type="entry name" value="P-loop_NTPase"/>
</dbReference>
<dbReference type="GO" id="GO:0015937">
    <property type="term" value="P:coenzyme A biosynthetic process"/>
    <property type="evidence" value="ECO:0007669"/>
    <property type="project" value="InterPro"/>
</dbReference>
<dbReference type="PANTHER" id="PTHR10695:SF46">
    <property type="entry name" value="BIFUNCTIONAL COENZYME A SYNTHASE-RELATED"/>
    <property type="match status" value="1"/>
</dbReference>
<dbReference type="PROSITE" id="PS51219">
    <property type="entry name" value="DPCK"/>
    <property type="match status" value="1"/>
</dbReference>
<dbReference type="Pfam" id="PF01121">
    <property type="entry name" value="CoaE"/>
    <property type="match status" value="1"/>
</dbReference>
<dbReference type="EMBL" id="CAJVPJ010000628">
    <property type="protein sequence ID" value="CAG8544258.1"/>
    <property type="molecule type" value="Genomic_DNA"/>
</dbReference>
<gene>
    <name evidence="5" type="ORF">POCULU_LOCUS4690</name>
</gene>
<dbReference type="GO" id="GO:0005737">
    <property type="term" value="C:cytoplasm"/>
    <property type="evidence" value="ECO:0007669"/>
    <property type="project" value="UniProtKB-ARBA"/>
</dbReference>
<proteinExistence type="inferred from homology"/>
<feature type="transmembrane region" description="Helical" evidence="4">
    <location>
        <begin position="219"/>
        <end position="241"/>
    </location>
</feature>
<dbReference type="NCBIfam" id="TIGR00152">
    <property type="entry name" value="dephospho-CoA kinase"/>
    <property type="match status" value="1"/>
</dbReference>
<evidence type="ECO:0000313" key="6">
    <source>
        <dbReference type="Proteomes" id="UP000789572"/>
    </source>
</evidence>
<keyword evidence="2" id="KW-0547">Nucleotide-binding</keyword>
<evidence type="ECO:0000256" key="2">
    <source>
        <dbReference type="ARBA" id="ARBA00022741"/>
    </source>
</evidence>
<dbReference type="GO" id="GO:0005524">
    <property type="term" value="F:ATP binding"/>
    <property type="evidence" value="ECO:0007669"/>
    <property type="project" value="UniProtKB-KW"/>
</dbReference>
<sequence length="243" mass="27834">MPEKRPCPPPYSPPVEEKESMKIVGLTGGIASGKSTVSKMIQRHRIPVIDADYLARKVVEPGKPAYNLIIRNFSKDILLSDGTLDRTKLGNIIFSNEDKRKLLNRCVHPFIRREIFKLVVWYWIKGESLVVLDAPLLIEGKLHKYMSANIVVYCSEQLQINRMMRRDGLSEQSARERIAAQMPIKEKVRYADYVIDNSGDLSETERQVNQIVAKIKPTLWNWLLTWLLPPVAAAYGLLHLVNR</sequence>
<dbReference type="GO" id="GO:0004140">
    <property type="term" value="F:dephospho-CoA kinase activity"/>
    <property type="evidence" value="ECO:0007669"/>
    <property type="project" value="InterPro"/>
</dbReference>
<evidence type="ECO:0000256" key="4">
    <source>
        <dbReference type="SAM" id="Phobius"/>
    </source>
</evidence>
<dbReference type="CDD" id="cd02022">
    <property type="entry name" value="DPCK"/>
    <property type="match status" value="1"/>
</dbReference>
<dbReference type="PANTHER" id="PTHR10695">
    <property type="entry name" value="DEPHOSPHO-COA KINASE-RELATED"/>
    <property type="match status" value="1"/>
</dbReference>
<dbReference type="AlphaFoldDB" id="A0A9N9AYH0"/>
<evidence type="ECO:0000256" key="3">
    <source>
        <dbReference type="ARBA" id="ARBA00022840"/>
    </source>
</evidence>
<keyword evidence="4" id="KW-0812">Transmembrane</keyword>
<dbReference type="Gene3D" id="3.40.50.300">
    <property type="entry name" value="P-loop containing nucleotide triphosphate hydrolases"/>
    <property type="match status" value="1"/>
</dbReference>
<dbReference type="FunFam" id="3.40.50.300:FF:000485">
    <property type="entry name" value="Dephospho-CoA kinase CAB5"/>
    <property type="match status" value="1"/>
</dbReference>
<keyword evidence="4" id="KW-0472">Membrane</keyword>
<dbReference type="HAMAP" id="MF_00376">
    <property type="entry name" value="Dephospho_CoA_kinase"/>
    <property type="match status" value="1"/>
</dbReference>
<dbReference type="InterPro" id="IPR001977">
    <property type="entry name" value="Depp_CoAkinase"/>
</dbReference>
<keyword evidence="3" id="KW-0067">ATP-binding</keyword>
<organism evidence="5 6">
    <name type="scientific">Paraglomus occultum</name>
    <dbReference type="NCBI Taxonomy" id="144539"/>
    <lineage>
        <taxon>Eukaryota</taxon>
        <taxon>Fungi</taxon>
        <taxon>Fungi incertae sedis</taxon>
        <taxon>Mucoromycota</taxon>
        <taxon>Glomeromycotina</taxon>
        <taxon>Glomeromycetes</taxon>
        <taxon>Paraglomerales</taxon>
        <taxon>Paraglomeraceae</taxon>
        <taxon>Paraglomus</taxon>
    </lineage>
</organism>
<accession>A0A9N9AYH0</accession>
<evidence type="ECO:0000313" key="5">
    <source>
        <dbReference type="EMBL" id="CAG8544258.1"/>
    </source>
</evidence>
<keyword evidence="4" id="KW-1133">Transmembrane helix</keyword>
<keyword evidence="6" id="KW-1185">Reference proteome</keyword>
<protein>
    <submittedName>
        <fullName evidence="5">8374_t:CDS:1</fullName>
    </submittedName>
</protein>
<dbReference type="Proteomes" id="UP000789572">
    <property type="component" value="Unassembled WGS sequence"/>
</dbReference>
<dbReference type="SUPFAM" id="SSF52540">
    <property type="entry name" value="P-loop containing nucleoside triphosphate hydrolases"/>
    <property type="match status" value="1"/>
</dbReference>